<dbReference type="EMBL" id="JWYV01000004">
    <property type="protein sequence ID" value="KKD00375.1"/>
    <property type="molecule type" value="Genomic_DNA"/>
</dbReference>
<dbReference type="AlphaFoldDB" id="A0A0F5VFW0"/>
<evidence type="ECO:0000256" key="2">
    <source>
        <dbReference type="ARBA" id="ARBA00023235"/>
    </source>
</evidence>
<dbReference type="InterPro" id="IPR045002">
    <property type="entry name" value="Ech1-like"/>
</dbReference>
<gene>
    <name evidence="4" type="ORF">KY46_06880</name>
</gene>
<proteinExistence type="inferred from homology"/>
<dbReference type="SUPFAM" id="SSF52096">
    <property type="entry name" value="ClpP/crotonase"/>
    <property type="match status" value="1"/>
</dbReference>
<dbReference type="InterPro" id="IPR029045">
    <property type="entry name" value="ClpP/crotonase-like_dom_sf"/>
</dbReference>
<dbReference type="Gene3D" id="3.90.226.10">
    <property type="entry name" value="2-enoyl-CoA Hydratase, Chain A, domain 1"/>
    <property type="match status" value="1"/>
</dbReference>
<dbReference type="NCBIfam" id="NF005699">
    <property type="entry name" value="PRK07509.1"/>
    <property type="match status" value="1"/>
</dbReference>
<keyword evidence="5" id="KW-1185">Reference proteome</keyword>
<evidence type="ECO:0000313" key="5">
    <source>
        <dbReference type="Proteomes" id="UP000033633"/>
    </source>
</evidence>
<protein>
    <submittedName>
        <fullName evidence="4">Enoyl-CoA hydratase</fullName>
    </submittedName>
</protein>
<comment type="similarity">
    <text evidence="1 3">Belongs to the enoyl-CoA hydratase/isomerase family.</text>
</comment>
<dbReference type="InterPro" id="IPR018376">
    <property type="entry name" value="Enoyl-CoA_hyd/isom_CS"/>
</dbReference>
<dbReference type="RefSeq" id="WP_046219908.1">
    <property type="nucleotide sequence ID" value="NZ_JWYV01000004.1"/>
</dbReference>
<evidence type="ECO:0000256" key="3">
    <source>
        <dbReference type="RuleBase" id="RU003707"/>
    </source>
</evidence>
<dbReference type="GO" id="GO:0016853">
    <property type="term" value="F:isomerase activity"/>
    <property type="evidence" value="ECO:0007669"/>
    <property type="project" value="UniProtKB-KW"/>
</dbReference>
<dbReference type="PATRIC" id="fig|265726.11.peg.3427"/>
<evidence type="ECO:0000313" key="4">
    <source>
        <dbReference type="EMBL" id="KKD00375.1"/>
    </source>
</evidence>
<dbReference type="PANTHER" id="PTHR43149:SF1">
    <property type="entry name" value="DELTA(3,5)-DELTA(2,4)-DIENOYL-COA ISOMERASE, MITOCHONDRIAL"/>
    <property type="match status" value="1"/>
</dbReference>
<keyword evidence="2" id="KW-0413">Isomerase</keyword>
<evidence type="ECO:0000256" key="1">
    <source>
        <dbReference type="ARBA" id="ARBA00005254"/>
    </source>
</evidence>
<dbReference type="STRING" id="265726.KY46_06880"/>
<accession>A0A0F5VFW0</accession>
<sequence length="269" mass="29993">MSNWQRLLVTEEAGIITVSLNRPDKLNALDIQLFKELDSVSQSLRKRKDIRAIILTGEGSNFSSGLDVKSVATSPGKVLGVLKKWMPGNANLAQRVSRNWRRIPVPVIAAIEGRCYGGGMQIVLGADFRFATPESELSIMEIRWGLVPDMAGLLSLRELVAKDVAMKLTMTGEIISGSRAQQLGLVTEIHDHPRQAAQVLAQQLCQASPDAIAAIKSTTTRSWSRSERYLLARETISQLRLILGKNFHIAGYRQRNKADKPYRQRQSFW</sequence>
<reference evidence="4 5" key="1">
    <citation type="submission" date="2014-12" db="EMBL/GenBank/DDBJ databases">
        <title>Mercury Reductase activity and rhizosphere competence traits in the genome of root associated Photobacterium halotolerans MELD1.</title>
        <authorList>
            <person name="Mathew D.C."/>
            <person name="Huang C.-C."/>
        </authorList>
    </citation>
    <scope>NUCLEOTIDE SEQUENCE [LARGE SCALE GENOMIC DNA]</scope>
    <source>
        <strain evidence="4 5">MELD1</strain>
    </source>
</reference>
<organism evidence="4 5">
    <name type="scientific">Photobacterium halotolerans</name>
    <dbReference type="NCBI Taxonomy" id="265726"/>
    <lineage>
        <taxon>Bacteria</taxon>
        <taxon>Pseudomonadati</taxon>
        <taxon>Pseudomonadota</taxon>
        <taxon>Gammaproteobacteria</taxon>
        <taxon>Vibrionales</taxon>
        <taxon>Vibrionaceae</taxon>
        <taxon>Photobacterium</taxon>
    </lineage>
</organism>
<dbReference type="PANTHER" id="PTHR43149">
    <property type="entry name" value="ENOYL-COA HYDRATASE"/>
    <property type="match status" value="1"/>
</dbReference>
<comment type="caution">
    <text evidence="4">The sequence shown here is derived from an EMBL/GenBank/DDBJ whole genome shotgun (WGS) entry which is preliminary data.</text>
</comment>
<dbReference type="OrthoDB" id="9807606at2"/>
<dbReference type="CDD" id="cd06558">
    <property type="entry name" value="crotonase-like"/>
    <property type="match status" value="1"/>
</dbReference>
<dbReference type="PROSITE" id="PS00166">
    <property type="entry name" value="ENOYL_COA_HYDRATASE"/>
    <property type="match status" value="1"/>
</dbReference>
<name>A0A0F5VFW0_9GAMM</name>
<dbReference type="Pfam" id="PF00378">
    <property type="entry name" value="ECH_1"/>
    <property type="match status" value="1"/>
</dbReference>
<dbReference type="Proteomes" id="UP000033633">
    <property type="component" value="Unassembled WGS sequence"/>
</dbReference>
<dbReference type="InterPro" id="IPR001753">
    <property type="entry name" value="Enoyl-CoA_hydra/iso"/>
</dbReference>